<reference evidence="1" key="1">
    <citation type="submission" date="2016-07" db="EMBL/GenBank/DDBJ databases">
        <authorList>
            <person name="Bretaudeau A."/>
        </authorList>
    </citation>
    <scope>NUCLEOTIDE SEQUENCE</scope>
    <source>
        <strain evidence="1">Rice</strain>
        <tissue evidence="1">Whole body</tissue>
    </source>
</reference>
<evidence type="ECO:0000313" key="1">
    <source>
        <dbReference type="EMBL" id="SOQ43591.1"/>
    </source>
</evidence>
<sequence length="196" mass="22237">MVSNRHQPWTPETPDIQVKAAELHLKTFTHFPLNPVVMHGAPETFIQDNLSPHGKRCRLWTVVSGYPKHQRRYKCVADLWGLGIGIMGCYGMGDWKEGTKHNAGIVLRRFSVRPLYYIGRADTFVTKHGSPTVECVDVFRIIKTNIRILELCPVYGNRLTPYYMGLITQMKSGCTLYSGITCRNVHLCLCLGDKKA</sequence>
<protein>
    <submittedName>
        <fullName evidence="1">SFRICE_001307</fullName>
    </submittedName>
</protein>
<accession>A0A2H1VRV9</accession>
<name>A0A2H1VRV9_SPOFR</name>
<gene>
    <name evidence="1" type="ORF">SFRICE_001307</name>
</gene>
<dbReference type="EMBL" id="ODYU01004086">
    <property type="protein sequence ID" value="SOQ43591.1"/>
    <property type="molecule type" value="Genomic_DNA"/>
</dbReference>
<dbReference type="AlphaFoldDB" id="A0A2H1VRV9"/>
<organism evidence="1">
    <name type="scientific">Spodoptera frugiperda</name>
    <name type="common">Fall armyworm</name>
    <dbReference type="NCBI Taxonomy" id="7108"/>
    <lineage>
        <taxon>Eukaryota</taxon>
        <taxon>Metazoa</taxon>
        <taxon>Ecdysozoa</taxon>
        <taxon>Arthropoda</taxon>
        <taxon>Hexapoda</taxon>
        <taxon>Insecta</taxon>
        <taxon>Pterygota</taxon>
        <taxon>Neoptera</taxon>
        <taxon>Endopterygota</taxon>
        <taxon>Lepidoptera</taxon>
        <taxon>Glossata</taxon>
        <taxon>Ditrysia</taxon>
        <taxon>Noctuoidea</taxon>
        <taxon>Noctuidae</taxon>
        <taxon>Amphipyrinae</taxon>
        <taxon>Spodoptera</taxon>
    </lineage>
</organism>
<proteinExistence type="predicted"/>